<feature type="domain" description="Alpha/beta hydrolase fold-3" evidence="3">
    <location>
        <begin position="74"/>
        <end position="279"/>
    </location>
</feature>
<dbReference type="Proteomes" id="UP000319148">
    <property type="component" value="Unassembled WGS sequence"/>
</dbReference>
<dbReference type="SUPFAM" id="SSF53474">
    <property type="entry name" value="alpha/beta-Hydrolases"/>
    <property type="match status" value="1"/>
</dbReference>
<dbReference type="GO" id="GO:0016787">
    <property type="term" value="F:hydrolase activity"/>
    <property type="evidence" value="ECO:0007669"/>
    <property type="project" value="UniProtKB-KW"/>
</dbReference>
<dbReference type="InterPro" id="IPR050300">
    <property type="entry name" value="GDXG_lipolytic_enzyme"/>
</dbReference>
<proteinExistence type="inferred from homology"/>
<dbReference type="AlphaFoldDB" id="A0A501PN61"/>
<sequence length="304" mass="33247">MTTPVDPQVQALLDEMAKLPPIHTLPVDIARQASFPQAPKPAVHHIEDRTIPGPGGDIPVRFYYPRAGDKMPALVFIHGGGWVIGSLDDYDAICRNLALEADCVVISVDYRLAPEYKFPAAPDDAVAATTWVFEHADELGIDADRIAIGGDSAGGNLSAVTTVRTRNDLNLAAQLLIYPVTLYHDPLLPSHVENAEGYMLTIAAMDWFMDHYLPDESYRTHPLFAVGLTEDLTDLPPALVITAQYDPLRDDGEAYAARLREAGGKVECWRYDGMIHGFYGMFGVDKGADALSRSAAWLKETLNA</sequence>
<organism evidence="4 5">
    <name type="scientific">Emcibacter nanhaiensis</name>
    <dbReference type="NCBI Taxonomy" id="1505037"/>
    <lineage>
        <taxon>Bacteria</taxon>
        <taxon>Pseudomonadati</taxon>
        <taxon>Pseudomonadota</taxon>
        <taxon>Alphaproteobacteria</taxon>
        <taxon>Emcibacterales</taxon>
        <taxon>Emcibacteraceae</taxon>
        <taxon>Emcibacter</taxon>
    </lineage>
</organism>
<keyword evidence="2 4" id="KW-0378">Hydrolase</keyword>
<dbReference type="FunFam" id="3.40.50.1820:FF:000089">
    <property type="entry name" value="Alpha/beta hydrolase"/>
    <property type="match status" value="1"/>
</dbReference>
<evidence type="ECO:0000256" key="1">
    <source>
        <dbReference type="ARBA" id="ARBA00010515"/>
    </source>
</evidence>
<comment type="caution">
    <text evidence="4">The sequence shown here is derived from an EMBL/GenBank/DDBJ whole genome shotgun (WGS) entry which is preliminary data.</text>
</comment>
<dbReference type="OrthoDB" id="9806180at2"/>
<dbReference type="Pfam" id="PF07859">
    <property type="entry name" value="Abhydrolase_3"/>
    <property type="match status" value="1"/>
</dbReference>
<dbReference type="InterPro" id="IPR013094">
    <property type="entry name" value="AB_hydrolase_3"/>
</dbReference>
<protein>
    <submittedName>
        <fullName evidence="4">Alpha/beta hydrolase</fullName>
    </submittedName>
</protein>
<comment type="similarity">
    <text evidence="1">Belongs to the 'GDXG' lipolytic enzyme family.</text>
</comment>
<dbReference type="Gene3D" id="3.40.50.1820">
    <property type="entry name" value="alpha/beta hydrolase"/>
    <property type="match status" value="1"/>
</dbReference>
<dbReference type="PANTHER" id="PTHR48081:SF8">
    <property type="entry name" value="ALPHA_BETA HYDROLASE FOLD-3 DOMAIN-CONTAINING PROTEIN-RELATED"/>
    <property type="match status" value="1"/>
</dbReference>
<dbReference type="RefSeq" id="WP_139939388.1">
    <property type="nucleotide sequence ID" value="NZ_JBHSYP010000003.1"/>
</dbReference>
<evidence type="ECO:0000313" key="4">
    <source>
        <dbReference type="EMBL" id="TPD61735.1"/>
    </source>
</evidence>
<dbReference type="EMBL" id="VFIY01000005">
    <property type="protein sequence ID" value="TPD61735.1"/>
    <property type="molecule type" value="Genomic_DNA"/>
</dbReference>
<dbReference type="InterPro" id="IPR029058">
    <property type="entry name" value="AB_hydrolase_fold"/>
</dbReference>
<evidence type="ECO:0000259" key="3">
    <source>
        <dbReference type="Pfam" id="PF07859"/>
    </source>
</evidence>
<evidence type="ECO:0000256" key="2">
    <source>
        <dbReference type="ARBA" id="ARBA00022801"/>
    </source>
</evidence>
<gene>
    <name evidence="4" type="ORF">FIV46_05870</name>
</gene>
<evidence type="ECO:0000313" key="5">
    <source>
        <dbReference type="Proteomes" id="UP000319148"/>
    </source>
</evidence>
<reference evidence="5" key="1">
    <citation type="submission" date="2019-06" db="EMBL/GenBank/DDBJ databases">
        <title>The complete genome of Emcibacter congregatus ZYLT.</title>
        <authorList>
            <person name="Zhao Z."/>
        </authorList>
    </citation>
    <scope>NUCLEOTIDE SEQUENCE [LARGE SCALE GENOMIC DNA]</scope>
    <source>
        <strain evidence="5">MCCC 1A06723</strain>
    </source>
</reference>
<name>A0A501PN61_9PROT</name>
<accession>A0A501PN61</accession>
<keyword evidence="5" id="KW-1185">Reference proteome</keyword>
<dbReference type="PANTHER" id="PTHR48081">
    <property type="entry name" value="AB HYDROLASE SUPERFAMILY PROTEIN C4A8.06C"/>
    <property type="match status" value="1"/>
</dbReference>